<keyword evidence="4" id="KW-1185">Reference proteome</keyword>
<organism evidence="3 4">
    <name type="scientific">Delitschia confertaspora ATCC 74209</name>
    <dbReference type="NCBI Taxonomy" id="1513339"/>
    <lineage>
        <taxon>Eukaryota</taxon>
        <taxon>Fungi</taxon>
        <taxon>Dikarya</taxon>
        <taxon>Ascomycota</taxon>
        <taxon>Pezizomycotina</taxon>
        <taxon>Dothideomycetes</taxon>
        <taxon>Pleosporomycetidae</taxon>
        <taxon>Pleosporales</taxon>
        <taxon>Delitschiaceae</taxon>
        <taxon>Delitschia</taxon>
    </lineage>
</organism>
<proteinExistence type="predicted"/>
<name>A0A9P4JNH8_9PLEO</name>
<dbReference type="Gene3D" id="3.30.1250.10">
    <property type="entry name" value="Ribosome maturation protein SBDS, N-terminal domain"/>
    <property type="match status" value="1"/>
</dbReference>
<reference evidence="3" key="1">
    <citation type="journal article" date="2020" name="Stud. Mycol.">
        <title>101 Dothideomycetes genomes: a test case for predicting lifestyles and emergence of pathogens.</title>
        <authorList>
            <person name="Haridas S."/>
            <person name="Albert R."/>
            <person name="Binder M."/>
            <person name="Bloem J."/>
            <person name="Labutti K."/>
            <person name="Salamov A."/>
            <person name="Andreopoulos B."/>
            <person name="Baker S."/>
            <person name="Barry K."/>
            <person name="Bills G."/>
            <person name="Bluhm B."/>
            <person name="Cannon C."/>
            <person name="Castanera R."/>
            <person name="Culley D."/>
            <person name="Daum C."/>
            <person name="Ezra D."/>
            <person name="Gonzalez J."/>
            <person name="Henrissat B."/>
            <person name="Kuo A."/>
            <person name="Liang C."/>
            <person name="Lipzen A."/>
            <person name="Lutzoni F."/>
            <person name="Magnuson J."/>
            <person name="Mondo S."/>
            <person name="Nolan M."/>
            <person name="Ohm R."/>
            <person name="Pangilinan J."/>
            <person name="Park H.-J."/>
            <person name="Ramirez L."/>
            <person name="Alfaro M."/>
            <person name="Sun H."/>
            <person name="Tritt A."/>
            <person name="Yoshinaga Y."/>
            <person name="Zwiers L.-H."/>
            <person name="Turgeon B."/>
            <person name="Goodwin S."/>
            <person name="Spatafora J."/>
            <person name="Crous P."/>
            <person name="Grigoriev I."/>
        </authorList>
    </citation>
    <scope>NUCLEOTIDE SEQUENCE</scope>
    <source>
        <strain evidence="3">ATCC 74209</strain>
    </source>
</reference>
<dbReference type="InterPro" id="IPR036786">
    <property type="entry name" value="Ribosome_mat_SBDS_N_sf"/>
</dbReference>
<dbReference type="InterPro" id="IPR039100">
    <property type="entry name" value="Sdo1/SBDS-like"/>
</dbReference>
<evidence type="ECO:0000256" key="1">
    <source>
        <dbReference type="SAM" id="MobiDB-lite"/>
    </source>
</evidence>
<dbReference type="OrthoDB" id="2567806at2759"/>
<evidence type="ECO:0000313" key="4">
    <source>
        <dbReference type="Proteomes" id="UP000799536"/>
    </source>
</evidence>
<gene>
    <name evidence="3" type="ORF">GQ43DRAFT_439628</name>
</gene>
<dbReference type="Proteomes" id="UP000799536">
    <property type="component" value="Unassembled WGS sequence"/>
</dbReference>
<sequence length="120" mass="13169">MTRGTVQETKMHYKGAQDDYIIYLNNPEAVQNWKKDKSIPLVDVVNAFQVFCTHQQGAQGILDTASNAQLSSEFGTHKVEDIILQILEKGEVIMNKGSSKEGDKNPTNGPGISSLGPVHQ</sequence>
<evidence type="ECO:0000259" key="2">
    <source>
        <dbReference type="Pfam" id="PF01172"/>
    </source>
</evidence>
<protein>
    <submittedName>
        <fullName evidence="3">DUF1960-domain-containing protein</fullName>
    </submittedName>
</protein>
<dbReference type="PANTHER" id="PTHR10927:SF2">
    <property type="entry name" value="RESTRICTION OF TELOMERE CAPPING PROTEIN 3"/>
    <property type="match status" value="1"/>
</dbReference>
<dbReference type="SUPFAM" id="SSF89895">
    <property type="entry name" value="FYSH domain"/>
    <property type="match status" value="1"/>
</dbReference>
<comment type="caution">
    <text evidence="3">The sequence shown here is derived from an EMBL/GenBank/DDBJ whole genome shotgun (WGS) entry which is preliminary data.</text>
</comment>
<evidence type="ECO:0000313" key="3">
    <source>
        <dbReference type="EMBL" id="KAF2202532.1"/>
    </source>
</evidence>
<feature type="region of interest" description="Disordered" evidence="1">
    <location>
        <begin position="94"/>
        <end position="120"/>
    </location>
</feature>
<dbReference type="PANTHER" id="PTHR10927">
    <property type="entry name" value="RIBOSOME MATURATION PROTEIN SBDS"/>
    <property type="match status" value="1"/>
</dbReference>
<dbReference type="EMBL" id="ML993933">
    <property type="protein sequence ID" value="KAF2202532.1"/>
    <property type="molecule type" value="Genomic_DNA"/>
</dbReference>
<dbReference type="AlphaFoldDB" id="A0A9P4JNH8"/>
<dbReference type="InterPro" id="IPR019783">
    <property type="entry name" value="SDO1/SBDS_N"/>
</dbReference>
<feature type="domain" description="Ribosome maturation protein SDO1/SBDS N-terminal" evidence="2">
    <location>
        <begin position="8"/>
        <end position="96"/>
    </location>
</feature>
<dbReference type="Pfam" id="PF01172">
    <property type="entry name" value="SBDS_N"/>
    <property type="match status" value="1"/>
</dbReference>
<accession>A0A9P4JNH8</accession>